<evidence type="ECO:0000313" key="11">
    <source>
        <dbReference type="EMBL" id="GAG31919.1"/>
    </source>
</evidence>
<feature type="transmembrane region" description="Helical" evidence="10">
    <location>
        <begin position="6"/>
        <end position="28"/>
    </location>
</feature>
<keyword evidence="8" id="KW-0594">Phospholipid biosynthesis</keyword>
<evidence type="ECO:0000256" key="6">
    <source>
        <dbReference type="ARBA" id="ARBA00023098"/>
    </source>
</evidence>
<keyword evidence="7 10" id="KW-0472">Membrane</keyword>
<evidence type="ECO:0000256" key="10">
    <source>
        <dbReference type="SAM" id="Phobius"/>
    </source>
</evidence>
<dbReference type="PANTHER" id="PTHR30309">
    <property type="entry name" value="INNER MEMBRANE PROTEIN YGIH"/>
    <property type="match status" value="1"/>
</dbReference>
<sequence length="92" mass="9763">MTEHPAILFVALPLAAYAVGSTPFGVIISRVRGMDIRAHGSGNVGATNVGRVLGRKWGLLCFALDVLKGLLPVLIVGMLLRGLEGFPTEKHQ</sequence>
<accession>X0WLS0</accession>
<reference evidence="11" key="1">
    <citation type="journal article" date="2014" name="Front. Microbiol.">
        <title>High frequency of phylogenetically diverse reductive dehalogenase-homologous genes in deep subseafloor sedimentary metagenomes.</title>
        <authorList>
            <person name="Kawai M."/>
            <person name="Futagami T."/>
            <person name="Toyoda A."/>
            <person name="Takaki Y."/>
            <person name="Nishi S."/>
            <person name="Hori S."/>
            <person name="Arai W."/>
            <person name="Tsubouchi T."/>
            <person name="Morono Y."/>
            <person name="Uchiyama I."/>
            <person name="Ito T."/>
            <person name="Fujiyama A."/>
            <person name="Inagaki F."/>
            <person name="Takami H."/>
        </authorList>
    </citation>
    <scope>NUCLEOTIDE SEQUENCE</scope>
    <source>
        <strain evidence="11">Expedition CK06-06</strain>
    </source>
</reference>
<dbReference type="SMART" id="SM01207">
    <property type="entry name" value="G3P_acyltransf"/>
    <property type="match status" value="1"/>
</dbReference>
<keyword evidence="2" id="KW-0444">Lipid biosynthesis</keyword>
<keyword evidence="3" id="KW-0808">Transferase</keyword>
<proteinExistence type="predicted"/>
<keyword evidence="1" id="KW-1003">Cell membrane</keyword>
<dbReference type="GO" id="GO:0043772">
    <property type="term" value="F:acyl-phosphate glycerol-3-phosphate acyltransferase activity"/>
    <property type="evidence" value="ECO:0007669"/>
    <property type="project" value="InterPro"/>
</dbReference>
<evidence type="ECO:0000256" key="8">
    <source>
        <dbReference type="ARBA" id="ARBA00023209"/>
    </source>
</evidence>
<dbReference type="GO" id="GO:0008654">
    <property type="term" value="P:phospholipid biosynthetic process"/>
    <property type="evidence" value="ECO:0007669"/>
    <property type="project" value="UniProtKB-KW"/>
</dbReference>
<evidence type="ECO:0008006" key="12">
    <source>
        <dbReference type="Google" id="ProtNLM"/>
    </source>
</evidence>
<feature type="transmembrane region" description="Helical" evidence="10">
    <location>
        <begin position="57"/>
        <end position="80"/>
    </location>
</feature>
<evidence type="ECO:0000256" key="9">
    <source>
        <dbReference type="ARBA" id="ARBA00023264"/>
    </source>
</evidence>
<dbReference type="GO" id="GO:0005886">
    <property type="term" value="C:plasma membrane"/>
    <property type="evidence" value="ECO:0007669"/>
    <property type="project" value="InterPro"/>
</dbReference>
<gene>
    <name evidence="11" type="ORF">S01H1_72038</name>
</gene>
<dbReference type="InterPro" id="IPR003811">
    <property type="entry name" value="G3P_acylTferase_PlsY"/>
</dbReference>
<evidence type="ECO:0000256" key="3">
    <source>
        <dbReference type="ARBA" id="ARBA00022679"/>
    </source>
</evidence>
<keyword evidence="9" id="KW-1208">Phospholipid metabolism</keyword>
<dbReference type="AlphaFoldDB" id="X0WLS0"/>
<dbReference type="Pfam" id="PF02660">
    <property type="entry name" value="G3P_acyltransf"/>
    <property type="match status" value="1"/>
</dbReference>
<name>X0WLS0_9ZZZZ</name>
<evidence type="ECO:0000256" key="4">
    <source>
        <dbReference type="ARBA" id="ARBA00022692"/>
    </source>
</evidence>
<feature type="non-terminal residue" evidence="11">
    <location>
        <position position="92"/>
    </location>
</feature>
<dbReference type="PANTHER" id="PTHR30309:SF0">
    <property type="entry name" value="GLYCEROL-3-PHOSPHATE ACYLTRANSFERASE-RELATED"/>
    <property type="match status" value="1"/>
</dbReference>
<organism evidence="11">
    <name type="scientific">marine sediment metagenome</name>
    <dbReference type="NCBI Taxonomy" id="412755"/>
    <lineage>
        <taxon>unclassified sequences</taxon>
        <taxon>metagenomes</taxon>
        <taxon>ecological metagenomes</taxon>
    </lineage>
</organism>
<evidence type="ECO:0000256" key="1">
    <source>
        <dbReference type="ARBA" id="ARBA00022475"/>
    </source>
</evidence>
<evidence type="ECO:0000256" key="2">
    <source>
        <dbReference type="ARBA" id="ARBA00022516"/>
    </source>
</evidence>
<keyword evidence="5 10" id="KW-1133">Transmembrane helix</keyword>
<keyword evidence="4 10" id="KW-0812">Transmembrane</keyword>
<protein>
    <recommendedName>
        <fullName evidence="12">Glycerol-3-phosphate acyltransferase</fullName>
    </recommendedName>
</protein>
<evidence type="ECO:0000256" key="7">
    <source>
        <dbReference type="ARBA" id="ARBA00023136"/>
    </source>
</evidence>
<dbReference type="EMBL" id="BARS01048013">
    <property type="protein sequence ID" value="GAG31919.1"/>
    <property type="molecule type" value="Genomic_DNA"/>
</dbReference>
<keyword evidence="6" id="KW-0443">Lipid metabolism</keyword>
<comment type="caution">
    <text evidence="11">The sequence shown here is derived from an EMBL/GenBank/DDBJ whole genome shotgun (WGS) entry which is preliminary data.</text>
</comment>
<evidence type="ECO:0000256" key="5">
    <source>
        <dbReference type="ARBA" id="ARBA00022989"/>
    </source>
</evidence>